<evidence type="ECO:0000313" key="1">
    <source>
        <dbReference type="EMBL" id="GAA1434597.1"/>
    </source>
</evidence>
<reference evidence="1 2" key="1">
    <citation type="journal article" date="2019" name="Int. J. Syst. Evol. Microbiol.">
        <title>The Global Catalogue of Microorganisms (GCM) 10K type strain sequencing project: providing services to taxonomists for standard genome sequencing and annotation.</title>
        <authorList>
            <consortium name="The Broad Institute Genomics Platform"/>
            <consortium name="The Broad Institute Genome Sequencing Center for Infectious Disease"/>
            <person name="Wu L."/>
            <person name="Ma J."/>
        </authorList>
    </citation>
    <scope>NUCLEOTIDE SEQUENCE [LARGE SCALE GENOMIC DNA]</scope>
    <source>
        <strain evidence="1 2">JCM 11756</strain>
    </source>
</reference>
<comment type="caution">
    <text evidence="1">The sequence shown here is derived from an EMBL/GenBank/DDBJ whole genome shotgun (WGS) entry which is preliminary data.</text>
</comment>
<organism evidence="1 2">
    <name type="scientific">Streptomyces thermospinosisporus</name>
    <dbReference type="NCBI Taxonomy" id="161482"/>
    <lineage>
        <taxon>Bacteria</taxon>
        <taxon>Bacillati</taxon>
        <taxon>Actinomycetota</taxon>
        <taxon>Actinomycetes</taxon>
        <taxon>Kitasatosporales</taxon>
        <taxon>Streptomycetaceae</taxon>
        <taxon>Streptomyces</taxon>
    </lineage>
</organism>
<protein>
    <submittedName>
        <fullName evidence="1">Uncharacterized protein</fullName>
    </submittedName>
</protein>
<evidence type="ECO:0000313" key="2">
    <source>
        <dbReference type="Proteomes" id="UP001500973"/>
    </source>
</evidence>
<dbReference type="EMBL" id="BAAAIZ010000120">
    <property type="protein sequence ID" value="GAA1434597.1"/>
    <property type="molecule type" value="Genomic_DNA"/>
</dbReference>
<gene>
    <name evidence="1" type="ORF">GCM10009601_59320</name>
</gene>
<keyword evidence="2" id="KW-1185">Reference proteome</keyword>
<accession>A0ABN1Z830</accession>
<dbReference type="Proteomes" id="UP001500973">
    <property type="component" value="Unassembled WGS sequence"/>
</dbReference>
<proteinExistence type="predicted"/>
<name>A0ABN1Z830_9ACTN</name>
<sequence>MLDMITPTEADHSKALELIYSGKIETTRTWVETEAMLIAEVIGEPFGRYYQLVITDLVDQDDVAELNRLETELGKPLGECIIEKEHHDNRHSFFPGSQSFDLLTIYAG</sequence>